<organism evidence="3 4">
    <name type="scientific">Quadrisphaera granulorum</name>
    <dbReference type="NCBI Taxonomy" id="317664"/>
    <lineage>
        <taxon>Bacteria</taxon>
        <taxon>Bacillati</taxon>
        <taxon>Actinomycetota</taxon>
        <taxon>Actinomycetes</taxon>
        <taxon>Kineosporiales</taxon>
        <taxon>Kineosporiaceae</taxon>
        <taxon>Quadrisphaera</taxon>
    </lineage>
</organism>
<protein>
    <submittedName>
        <fullName evidence="3">Uncharacterized protein DUF695</fullName>
    </submittedName>
</protein>
<proteinExistence type="predicted"/>
<accession>A0A315ZPV1</accession>
<keyword evidence="4" id="KW-1185">Reference proteome</keyword>
<feature type="domain" description="DUF695" evidence="2">
    <location>
        <begin position="239"/>
        <end position="361"/>
    </location>
</feature>
<dbReference type="Proteomes" id="UP000245469">
    <property type="component" value="Unassembled WGS sequence"/>
</dbReference>
<feature type="region of interest" description="Disordered" evidence="1">
    <location>
        <begin position="194"/>
        <end position="216"/>
    </location>
</feature>
<sequence length="367" mass="39960">MPAWWPKRSKPSRSAPSRASVDDFWSWWTQEGASTAARAISNGTAERLVPLIAPRVRALHPDLAWELAPGPDGSEHVLVVTAEGDPKLRAHARRWLLGAPPPDRTWAYSDSRLPGDDEPLQLSVGDHEITSDDVVVAWSLDDRHDCLDVTVHHPAMAQMPEQVRQQLTLVLLDHTLGETTVETWIGGIESAVGPLPTPVADQDKNDDDDGDGVGGLPQLRAAVSALADSRVDDDGTPIWKLAESTADDGSVTLALFRVPLRSASAPHLEQHVELTLPFRHVTEAGLPDAPSLQALRAFTDEAEAALSPHAMLVAHESSAGRRVLHFYVDPLSDAGERLRQRSAAWSEGPSEFRSTPDPAWEQVAHLR</sequence>
<dbReference type="AlphaFoldDB" id="A0A315ZPV1"/>
<dbReference type="InterPro" id="IPR016097">
    <property type="entry name" value="DUF695"/>
</dbReference>
<reference evidence="3 4" key="1">
    <citation type="submission" date="2018-03" db="EMBL/GenBank/DDBJ databases">
        <title>Genomic Encyclopedia of Archaeal and Bacterial Type Strains, Phase II (KMG-II): from individual species to whole genera.</title>
        <authorList>
            <person name="Goeker M."/>
        </authorList>
    </citation>
    <scope>NUCLEOTIDE SEQUENCE [LARGE SCALE GENOMIC DNA]</scope>
    <source>
        <strain evidence="3 4">DSM 44889</strain>
    </source>
</reference>
<evidence type="ECO:0000313" key="4">
    <source>
        <dbReference type="Proteomes" id="UP000245469"/>
    </source>
</evidence>
<dbReference type="OrthoDB" id="3828153at2"/>
<gene>
    <name evidence="3" type="ORF">BXY45_14130</name>
</gene>
<name>A0A315ZPV1_9ACTN</name>
<dbReference type="Pfam" id="PF05117">
    <property type="entry name" value="DUF695"/>
    <property type="match status" value="1"/>
</dbReference>
<dbReference type="EMBL" id="QGDQ01000041">
    <property type="protein sequence ID" value="PWJ47133.1"/>
    <property type="molecule type" value="Genomic_DNA"/>
</dbReference>
<evidence type="ECO:0000313" key="3">
    <source>
        <dbReference type="EMBL" id="PWJ47133.1"/>
    </source>
</evidence>
<evidence type="ECO:0000259" key="2">
    <source>
        <dbReference type="Pfam" id="PF05117"/>
    </source>
</evidence>
<evidence type="ECO:0000256" key="1">
    <source>
        <dbReference type="SAM" id="MobiDB-lite"/>
    </source>
</evidence>
<comment type="caution">
    <text evidence="3">The sequence shown here is derived from an EMBL/GenBank/DDBJ whole genome shotgun (WGS) entry which is preliminary data.</text>
</comment>